<feature type="transmembrane region" description="Helical" evidence="1">
    <location>
        <begin position="171"/>
        <end position="192"/>
    </location>
</feature>
<dbReference type="PANTHER" id="PTHR41307:SF1">
    <property type="entry name" value="MEMBRANE PROTEIN"/>
    <property type="match status" value="1"/>
</dbReference>
<keyword evidence="1" id="KW-0472">Membrane</keyword>
<feature type="transmembrane region" description="Helical" evidence="1">
    <location>
        <begin position="108"/>
        <end position="127"/>
    </location>
</feature>
<dbReference type="SUPFAM" id="SSF158560">
    <property type="entry name" value="BH3980-like"/>
    <property type="match status" value="1"/>
</dbReference>
<feature type="transmembrane region" description="Helical" evidence="1">
    <location>
        <begin position="199"/>
        <end position="217"/>
    </location>
</feature>
<feature type="transmembrane region" description="Helical" evidence="1">
    <location>
        <begin position="139"/>
        <end position="159"/>
    </location>
</feature>
<dbReference type="Proteomes" id="UP001223586">
    <property type="component" value="Unassembled WGS sequence"/>
</dbReference>
<feature type="transmembrane region" description="Helical" evidence="1">
    <location>
        <begin position="75"/>
        <end position="96"/>
    </location>
</feature>
<comment type="caution">
    <text evidence="3">The sequence shown here is derived from an EMBL/GenBank/DDBJ whole genome shotgun (WGS) entry which is preliminary data.</text>
</comment>
<gene>
    <name evidence="3" type="ORF">J2S08_004078</name>
</gene>
<evidence type="ECO:0000313" key="4">
    <source>
        <dbReference type="Proteomes" id="UP001223586"/>
    </source>
</evidence>
<dbReference type="PANTHER" id="PTHR41307">
    <property type="entry name" value="MEMBRANE PROTEIN-RELATED"/>
    <property type="match status" value="1"/>
</dbReference>
<name>A0ABT9WY71_9BACI</name>
<feature type="transmembrane region" description="Helical" evidence="1">
    <location>
        <begin position="223"/>
        <end position="242"/>
    </location>
</feature>
<dbReference type="Gene3D" id="1.10.1900.10">
    <property type="entry name" value="c-terminal domain of poly(a) binding protein"/>
    <property type="match status" value="1"/>
</dbReference>
<evidence type="ECO:0000313" key="3">
    <source>
        <dbReference type="EMBL" id="MDQ0178175.1"/>
    </source>
</evidence>
<keyword evidence="1" id="KW-0812">Transmembrane</keyword>
<evidence type="ECO:0000259" key="2">
    <source>
        <dbReference type="Pfam" id="PF08006"/>
    </source>
</evidence>
<protein>
    <submittedName>
        <fullName evidence="3">ABC-type multidrug transport system permease subunit</fullName>
    </submittedName>
</protein>
<accession>A0ABT9WY71</accession>
<sequence length="254" mass="28932">MNISKESRDFLENLRVYLFSSGKNEKETEDIIEELEDHLYEAEKNGKSVADIIGKTPKEYMGQLANEMSFDFKGLLKYIPIIILGAIAYIVMGDAIRGEMEYSLLDLIGYPFIFIFALFLTTVLFKYVASNKISKIREWLLFGIIGMTPMLLFIALIYLNRFYDTPIIQFGTAGNMIAIAMSILVFIGIALWSKTWVTIILPITLFLPEILLDMTNLQESTKLILNGTIIPLCVGIYLLIVFKIEKNKDKVKLP</sequence>
<keyword evidence="1" id="KW-1133">Transmembrane helix</keyword>
<dbReference type="RefSeq" id="WP_307232779.1">
    <property type="nucleotide sequence ID" value="NZ_JAUSTT010000035.1"/>
</dbReference>
<evidence type="ECO:0000256" key="1">
    <source>
        <dbReference type="SAM" id="Phobius"/>
    </source>
</evidence>
<keyword evidence="4" id="KW-1185">Reference proteome</keyword>
<organism evidence="3 4">
    <name type="scientific">Bacillus chungangensis</name>
    <dbReference type="NCBI Taxonomy" id="587633"/>
    <lineage>
        <taxon>Bacteria</taxon>
        <taxon>Bacillati</taxon>
        <taxon>Bacillota</taxon>
        <taxon>Bacilli</taxon>
        <taxon>Bacillales</taxon>
        <taxon>Bacillaceae</taxon>
        <taxon>Bacillus</taxon>
    </lineage>
</organism>
<proteinExistence type="predicted"/>
<feature type="domain" description="HAAS transmembrane region" evidence="2">
    <location>
        <begin position="89"/>
        <end position="203"/>
    </location>
</feature>
<reference evidence="3 4" key="1">
    <citation type="submission" date="2023-07" db="EMBL/GenBank/DDBJ databases">
        <title>Genomic Encyclopedia of Type Strains, Phase IV (KMG-IV): sequencing the most valuable type-strain genomes for metagenomic binning, comparative biology and taxonomic classification.</title>
        <authorList>
            <person name="Goeker M."/>
        </authorList>
    </citation>
    <scope>NUCLEOTIDE SEQUENCE [LARGE SCALE GENOMIC DNA]</scope>
    <source>
        <strain evidence="3 4">DSM 23837</strain>
    </source>
</reference>
<dbReference type="Pfam" id="PF08006">
    <property type="entry name" value="HAAS_TM"/>
    <property type="match status" value="1"/>
</dbReference>
<dbReference type="EMBL" id="JAUSTT010000035">
    <property type="protein sequence ID" value="MDQ0178175.1"/>
    <property type="molecule type" value="Genomic_DNA"/>
</dbReference>
<dbReference type="InterPro" id="IPR012963">
    <property type="entry name" value="HAAS_TM"/>
</dbReference>